<dbReference type="SUPFAM" id="SSF52172">
    <property type="entry name" value="CheY-like"/>
    <property type="match status" value="1"/>
</dbReference>
<evidence type="ECO:0008006" key="3">
    <source>
        <dbReference type="Google" id="ProtNLM"/>
    </source>
</evidence>
<evidence type="ECO:0000313" key="1">
    <source>
        <dbReference type="EMBL" id="SFE89980.1"/>
    </source>
</evidence>
<keyword evidence="2" id="KW-1185">Reference proteome</keyword>
<reference evidence="1 2" key="1">
    <citation type="submission" date="2016-10" db="EMBL/GenBank/DDBJ databases">
        <authorList>
            <person name="de Groot N.N."/>
        </authorList>
    </citation>
    <scope>NUCLEOTIDE SEQUENCE [LARGE SCALE GENOMIC DNA]</scope>
    <source>
        <strain evidence="1 2">DSM 26130</strain>
    </source>
</reference>
<dbReference type="STRING" id="662367.SAMN05216167_12193"/>
<dbReference type="Proteomes" id="UP000198598">
    <property type="component" value="Unassembled WGS sequence"/>
</dbReference>
<protein>
    <recommendedName>
        <fullName evidence="3">Response regulatory domain-containing protein</fullName>
    </recommendedName>
</protein>
<name>A0A1I2ECK0_9BACT</name>
<accession>A0A1I2ECK0</accession>
<gene>
    <name evidence="1" type="ORF">SAMN05216167_12193</name>
</gene>
<proteinExistence type="predicted"/>
<dbReference type="RefSeq" id="WP_093833208.1">
    <property type="nucleotide sequence ID" value="NZ_FOLQ01000021.1"/>
</dbReference>
<evidence type="ECO:0000313" key="2">
    <source>
        <dbReference type="Proteomes" id="UP000198598"/>
    </source>
</evidence>
<dbReference type="EMBL" id="FOLQ01000021">
    <property type="protein sequence ID" value="SFE89980.1"/>
    <property type="molecule type" value="Genomic_DNA"/>
</dbReference>
<dbReference type="OrthoDB" id="957354at2"/>
<organism evidence="1 2">
    <name type="scientific">Spirosoma endophyticum</name>
    <dbReference type="NCBI Taxonomy" id="662367"/>
    <lineage>
        <taxon>Bacteria</taxon>
        <taxon>Pseudomonadati</taxon>
        <taxon>Bacteroidota</taxon>
        <taxon>Cytophagia</taxon>
        <taxon>Cytophagales</taxon>
        <taxon>Cytophagaceae</taxon>
        <taxon>Spirosoma</taxon>
    </lineage>
</organism>
<sequence length="136" mass="15469">MNDTKPWVDLLDEDEDDYLFWQYGFNSWGSHLDLRWFTSVHAFLSEAALGKTNPVALVLDGVVPRGEETKWLSTMLLHPSCQQACLTMLSAQIEELPHERYMRIGATDHLIKPVSSNDLNVLISTVVGHIEAHQQH</sequence>
<dbReference type="Gene3D" id="3.40.50.2300">
    <property type="match status" value="1"/>
</dbReference>
<dbReference type="InterPro" id="IPR011006">
    <property type="entry name" value="CheY-like_superfamily"/>
</dbReference>
<dbReference type="AlphaFoldDB" id="A0A1I2ECK0"/>